<reference evidence="12 13" key="3">
    <citation type="submission" date="2017-10" db="EMBL/GenBank/DDBJ databases">
        <title>Consistent, comparative and evidence-based genome annotation and re-annotation for the closely-related species, Cryptosporidium parvum, C. hominis and C. tyzzeri.</title>
        <authorList>
            <person name="Baptista R.P."/>
            <person name="Li Y."/>
            <person name="Sateriale A."/>
            <person name="Striepen B."/>
            <person name="Kissinger J.C."/>
        </authorList>
    </citation>
    <scope>NUCLEOTIDE SEQUENCE [LARGE SCALE GENOMIC DNA]</scope>
    <source>
        <strain evidence="12">30976</strain>
    </source>
</reference>
<dbReference type="Proteomes" id="UP000199752">
    <property type="component" value="Chromosome 2"/>
</dbReference>
<evidence type="ECO:0000256" key="2">
    <source>
        <dbReference type="ARBA" id="ARBA00004922"/>
    </source>
</evidence>
<comment type="pathway">
    <text evidence="2 8">Protein modification; protein glycosylation.</text>
</comment>
<feature type="chain" id="PRO_5006520339" description="Dolichyl-diphosphooligosaccharide--protein glycosyltransferase 48 kDa subunit" evidence="8">
    <location>
        <begin position="19"/>
        <end position="468"/>
    </location>
</feature>
<feature type="transmembrane region" description="Helical" evidence="8">
    <location>
        <begin position="444"/>
        <end position="463"/>
    </location>
</feature>
<comment type="function">
    <text evidence="8">Subunit of the oligosaccharyl transferase (OST) complex that catalyzes the initial transfer of a defined glycan (Glc(3)Man(9)GlcNAc(2) in eukaryotes) from the lipid carrier dolichol-pyrophosphate to an asparagine residue within an Asn-X-Ser/Thr consensus motif in nascent polypeptide chains, the first step in protein N-glycosylation. N-glycosylation occurs cotranslationally and the complex associates with the Sec61 complex at the channel-forming translocon complex that mediates protein translocation across the endoplasmic reticulum (ER).</text>
</comment>
<dbReference type="EMBL" id="LN877948">
    <property type="protein sequence ID" value="CUV04520.1"/>
    <property type="molecule type" value="Genomic_DNA"/>
</dbReference>
<name>A0A0S4TB67_CRYHO</name>
<dbReference type="VEuPathDB" id="CryptoDB:CHUDEA2_1650"/>
<dbReference type="GO" id="GO:0016757">
    <property type="term" value="F:glycosyltransferase activity"/>
    <property type="evidence" value="ECO:0007669"/>
    <property type="project" value="UniProtKB-KW"/>
</dbReference>
<evidence type="ECO:0000259" key="9">
    <source>
        <dbReference type="Pfam" id="PF03345"/>
    </source>
</evidence>
<feature type="signal peptide" evidence="8">
    <location>
        <begin position="1"/>
        <end position="18"/>
    </location>
</feature>
<dbReference type="VEuPathDB" id="CryptoDB:GY17_00002115"/>
<dbReference type="AlphaFoldDB" id="A0A0S4TB67"/>
<evidence type="ECO:0000256" key="3">
    <source>
        <dbReference type="ARBA" id="ARBA00008743"/>
    </source>
</evidence>
<dbReference type="Proteomes" id="UP001429100">
    <property type="component" value="Unassembled WGS sequence"/>
</dbReference>
<evidence type="ECO:0000256" key="5">
    <source>
        <dbReference type="ARBA" id="ARBA00022824"/>
    </source>
</evidence>
<evidence type="ECO:0000256" key="6">
    <source>
        <dbReference type="ARBA" id="ARBA00022989"/>
    </source>
</evidence>
<dbReference type="InterPro" id="IPR055459">
    <property type="entry name" value="OST48_MD"/>
</dbReference>
<dbReference type="UniPathway" id="UPA00378"/>
<dbReference type="InterPro" id="IPR055457">
    <property type="entry name" value="OST48_N"/>
</dbReference>
<evidence type="ECO:0000313" key="12">
    <source>
        <dbReference type="EMBL" id="PPS95162.1"/>
    </source>
</evidence>
<keyword evidence="5 8" id="KW-0256">Endoplasmic reticulum</keyword>
<dbReference type="Pfam" id="PF23358">
    <property type="entry name" value="OST48_MD"/>
    <property type="match status" value="1"/>
</dbReference>
<evidence type="ECO:0000313" key="11">
    <source>
        <dbReference type="EMBL" id="CUV04520.1"/>
    </source>
</evidence>
<evidence type="ECO:0000256" key="1">
    <source>
        <dbReference type="ARBA" id="ARBA00004479"/>
    </source>
</evidence>
<dbReference type="OrthoDB" id="29105at2759"/>
<dbReference type="EMBL" id="JTAI01000039">
    <property type="protein sequence ID" value="PPS95162.1"/>
    <property type="molecule type" value="Genomic_DNA"/>
</dbReference>
<feature type="domain" description="OST48 middle" evidence="10">
    <location>
        <begin position="331"/>
        <end position="465"/>
    </location>
</feature>
<organism evidence="11">
    <name type="scientific">Cryptosporidium hominis</name>
    <dbReference type="NCBI Taxonomy" id="237895"/>
    <lineage>
        <taxon>Eukaryota</taxon>
        <taxon>Sar</taxon>
        <taxon>Alveolata</taxon>
        <taxon>Apicomplexa</taxon>
        <taxon>Conoidasida</taxon>
        <taxon>Coccidia</taxon>
        <taxon>Eucoccidiorida</taxon>
        <taxon>Eimeriorina</taxon>
        <taxon>Cryptosporidiidae</taxon>
        <taxon>Cryptosporidium</taxon>
    </lineage>
</organism>
<sequence length="468" mass="53523">MLKLFILFIYSFIYLIEAGSGTLGEAPKQIFNADLASLELLILTNSNEKNIKQKYSIFISNLVSAGHEITVKTYNRYSQEQDLELFLYDEFLYNNIIILDIDNSDVHPSFPISYVPKILNFIDRGGNLMIFVDTIDDTNLNIGENKAIIRLAKECAGIEFLPQNTRLFDVTTDGVGKSSKIFSNNFIESDAIFSPENFTKKGILYHGVGFSNSIPSNELVIPILTACHTCISVNNDIKSKSISLFGNYISSSTGEEIGLIMALQGRNGARATFTSDGKLCSDETIKSNSENSKFCKDIFLWSFQQKGLIKIGEISHRKLNDSFETIVENYDETLNYTVEDIVRFSAKFYKFSNDKWENYNSEDIQLEFTMLDPYIRTYLKQSEEESRSSTFSSTFKIPEVWGVYKFVINHKRIGYNTISYESITTVRNFRHDQNERFNISAMPYYSAFILTIISFCYFTLLFITKNSI</sequence>
<accession>A0A0S4TB67</accession>
<reference evidence="12 13" key="1">
    <citation type="submission" date="2014-11" db="EMBL/GenBank/DDBJ databases">
        <title>Comparative genomic analysis of Cryptosporidium hominis reveals occurrence of genetic recombination in virulent subtypes.</title>
        <authorList>
            <person name="Guo Y."/>
            <person name="Tang K."/>
            <person name="Frace M."/>
            <person name="Li N."/>
            <person name="Roellig D.M."/>
            <person name="Sammons S."/>
            <person name="Knipe K."/>
            <person name="Rowe L."/>
            <person name="Feng Y."/>
            <person name="Xiao L."/>
        </authorList>
    </citation>
    <scope>NUCLEOTIDE SEQUENCE [LARGE SCALE GENOMIC DNA]</scope>
    <source>
        <strain evidence="12">30976</strain>
    </source>
</reference>
<dbReference type="GO" id="GO:0008250">
    <property type="term" value="C:oligosaccharyltransferase complex"/>
    <property type="evidence" value="ECO:0007669"/>
    <property type="project" value="TreeGrafter"/>
</dbReference>
<protein>
    <recommendedName>
        <fullName evidence="8">Dolichyl-diphosphooligosaccharide--protein glycosyltransferase 48 kDa subunit</fullName>
        <shortName evidence="8">Oligosaccharyl transferase 48 kDa subunit</shortName>
    </recommendedName>
</protein>
<comment type="subunit">
    <text evidence="8">Component of the oligosaccharyltransferase (OST) complex.</text>
</comment>
<keyword evidence="6 8" id="KW-1133">Transmembrane helix</keyword>
<dbReference type="InterPro" id="IPR005013">
    <property type="entry name" value="DDOST_48_kDa_subunit"/>
</dbReference>
<evidence type="ECO:0000256" key="8">
    <source>
        <dbReference type="RuleBase" id="RU361142"/>
    </source>
</evidence>
<keyword evidence="4 8" id="KW-0812">Transmembrane</keyword>
<comment type="similarity">
    <text evidence="3 8">Belongs to the DDOST 48 kDa subunit family.</text>
</comment>
<comment type="subcellular location">
    <subcellularLocation>
        <location evidence="8">Endoplasmic reticulum membrane</location>
        <topology evidence="8">Single-pass type I membrane protein</topology>
    </subcellularLocation>
    <subcellularLocation>
        <location evidence="1">Membrane</location>
        <topology evidence="1">Single-pass type I membrane protein</topology>
    </subcellularLocation>
</comment>
<proteinExistence type="inferred from homology"/>
<dbReference type="VEuPathDB" id="CryptoDB:ChTU502y2012_418g0255"/>
<dbReference type="PANTHER" id="PTHR10830:SF0">
    <property type="entry name" value="DOLICHYL-DIPHOSPHOOLIGOSACCHARIDE--PROTEIN GLYCOSYLTRANSFERASE 48 KDA SUBUNIT"/>
    <property type="match status" value="1"/>
</dbReference>
<feature type="domain" description="OST48 N-terminal" evidence="9">
    <location>
        <begin position="40"/>
        <end position="301"/>
    </location>
</feature>
<evidence type="ECO:0000256" key="4">
    <source>
        <dbReference type="ARBA" id="ARBA00022692"/>
    </source>
</evidence>
<dbReference type="VEuPathDB" id="CryptoDB:Chro.20179"/>
<keyword evidence="11" id="KW-0808">Transferase</keyword>
<evidence type="ECO:0000256" key="7">
    <source>
        <dbReference type="ARBA" id="ARBA00023136"/>
    </source>
</evidence>
<dbReference type="Pfam" id="PF03345">
    <property type="entry name" value="OST48_N"/>
    <property type="match status" value="1"/>
</dbReference>
<reference evidence="11" key="2">
    <citation type="submission" date="2015-08" db="EMBL/GenBank/DDBJ databases">
        <authorList>
            <person name="Babu N.S."/>
            <person name="Beckwith C.J."/>
            <person name="Beseler K.G."/>
            <person name="Brison A."/>
            <person name="Carone J.V."/>
            <person name="Caskin T.P."/>
            <person name="Diamond M."/>
            <person name="Durham M.E."/>
            <person name="Foxe J.M."/>
            <person name="Go M."/>
            <person name="Henderson B.A."/>
            <person name="Jones I.B."/>
            <person name="McGettigan J.A."/>
            <person name="Micheletti S.J."/>
            <person name="Nasrallah M.E."/>
            <person name="Ortiz D."/>
            <person name="Piller C.R."/>
            <person name="Privatt S.R."/>
            <person name="Schneider S.L."/>
            <person name="Sharp S."/>
            <person name="Smith T.C."/>
            <person name="Stanton J.D."/>
            <person name="Ullery H.E."/>
            <person name="Wilson R.J."/>
            <person name="Serrano M.G."/>
            <person name="Buck G."/>
            <person name="Lee V."/>
            <person name="Wang Y."/>
            <person name="Carvalho R."/>
            <person name="Voegtly L."/>
            <person name="Shi R."/>
            <person name="Duckworth R."/>
            <person name="Johnson A."/>
            <person name="Loviza R."/>
            <person name="Walstead R."/>
            <person name="Shah Z."/>
            <person name="Kiflezghi M."/>
            <person name="Wade K."/>
            <person name="Ball S.L."/>
            <person name="Bradley K.W."/>
            <person name="Asai D.J."/>
            <person name="Bowman C.A."/>
            <person name="Russell D.A."/>
            <person name="Pope W.H."/>
            <person name="Jacobs-Sera D."/>
            <person name="Hendrix R.W."/>
            <person name="Hatfull G.F."/>
        </authorList>
    </citation>
    <scope>NUCLEOTIDE SEQUENCE [LARGE SCALE GENOMIC DNA]</scope>
</reference>
<dbReference type="PANTHER" id="PTHR10830">
    <property type="entry name" value="DOLICHYL-DIPHOSPHOOLIGOSACCHARIDE--PROTEIN GLYCOSYLTRANSFERASE 48 KDA SUBUNIT"/>
    <property type="match status" value="1"/>
</dbReference>
<gene>
    <name evidence="11" type="ORF">CHUDEA2_1650</name>
    <name evidence="12" type="ORF">GY17_00002115</name>
</gene>
<keyword evidence="8" id="KW-0732">Signal</keyword>
<evidence type="ECO:0000313" key="13">
    <source>
        <dbReference type="Proteomes" id="UP001429100"/>
    </source>
</evidence>
<keyword evidence="13" id="KW-1185">Reference proteome</keyword>
<dbReference type="GO" id="GO:0018279">
    <property type="term" value="P:protein N-linked glycosylation via asparagine"/>
    <property type="evidence" value="ECO:0007669"/>
    <property type="project" value="UniProtKB-UniRule"/>
</dbReference>
<evidence type="ECO:0000259" key="10">
    <source>
        <dbReference type="Pfam" id="PF23358"/>
    </source>
</evidence>
<keyword evidence="11" id="KW-0328">Glycosyltransferase</keyword>
<keyword evidence="7 8" id="KW-0472">Membrane</keyword>